<dbReference type="eggNOG" id="KOG4174">
    <property type="taxonomic scope" value="Eukaryota"/>
</dbReference>
<dbReference type="InterPro" id="IPR029063">
    <property type="entry name" value="SAM-dependent_MTases_sf"/>
</dbReference>
<keyword evidence="3" id="KW-1185">Reference proteome</keyword>
<dbReference type="GO" id="GO:0070042">
    <property type="term" value="F:rRNA (uridine-N3-)-methyltransferase activity"/>
    <property type="evidence" value="ECO:0007669"/>
    <property type="project" value="InterPro"/>
</dbReference>
<evidence type="ECO:0000259" key="1">
    <source>
        <dbReference type="Pfam" id="PF10354"/>
    </source>
</evidence>
<dbReference type="EMBL" id="AKHW03003120">
    <property type="protein sequence ID" value="KYO35713.1"/>
    <property type="molecule type" value="Genomic_DNA"/>
</dbReference>
<dbReference type="InterPro" id="IPR019446">
    <property type="entry name" value="BMT5-like"/>
</dbReference>
<dbReference type="FunFam" id="3.40.50.150:FF:000361">
    <property type="entry name" value="Ferredoxin-fold anticodon-binding domain-containing protein 1 homolog"/>
    <property type="match status" value="1"/>
</dbReference>
<dbReference type="Proteomes" id="UP000050525">
    <property type="component" value="Unassembled WGS sequence"/>
</dbReference>
<reference evidence="2 3" key="1">
    <citation type="journal article" date="2012" name="Genome Biol.">
        <title>Sequencing three crocodilian genomes to illuminate the evolution of archosaurs and amniotes.</title>
        <authorList>
            <person name="St John J.A."/>
            <person name="Braun E.L."/>
            <person name="Isberg S.R."/>
            <person name="Miles L.G."/>
            <person name="Chong A.Y."/>
            <person name="Gongora J."/>
            <person name="Dalzell P."/>
            <person name="Moran C."/>
            <person name="Bed'hom B."/>
            <person name="Abzhanov A."/>
            <person name="Burgess S.C."/>
            <person name="Cooksey A.M."/>
            <person name="Castoe T.A."/>
            <person name="Crawford N.G."/>
            <person name="Densmore L.D."/>
            <person name="Drew J.C."/>
            <person name="Edwards S.V."/>
            <person name="Faircloth B.C."/>
            <person name="Fujita M.K."/>
            <person name="Greenwold M.J."/>
            <person name="Hoffmann F.G."/>
            <person name="Howard J.M."/>
            <person name="Iguchi T."/>
            <person name="Janes D.E."/>
            <person name="Khan S.Y."/>
            <person name="Kohno S."/>
            <person name="de Koning A.J."/>
            <person name="Lance S.L."/>
            <person name="McCarthy F.M."/>
            <person name="McCormack J.E."/>
            <person name="Merchant M.E."/>
            <person name="Peterson D.G."/>
            <person name="Pollock D.D."/>
            <person name="Pourmand N."/>
            <person name="Raney B.J."/>
            <person name="Roessler K.A."/>
            <person name="Sanford J.R."/>
            <person name="Sawyer R.H."/>
            <person name="Schmidt C.J."/>
            <person name="Triplett E.W."/>
            <person name="Tuberville T.D."/>
            <person name="Venegas-Anaya M."/>
            <person name="Howard J.T."/>
            <person name="Jarvis E.D."/>
            <person name="Guillette L.J.Jr."/>
            <person name="Glenn T.C."/>
            <person name="Green R.E."/>
            <person name="Ray D.A."/>
        </authorList>
    </citation>
    <scope>NUCLEOTIDE SEQUENCE [LARGE SCALE GENOMIC DNA]</scope>
    <source>
        <strain evidence="2">KSC_2009_1</strain>
    </source>
</reference>
<gene>
    <name evidence="2" type="primary">FDXACB1</name>
    <name evidence="2" type="ORF">Y1Q_0010155</name>
</gene>
<accession>A0A151NFX8</accession>
<name>A0A151NFX8_ALLMI</name>
<evidence type="ECO:0000313" key="2">
    <source>
        <dbReference type="EMBL" id="KYO35713.1"/>
    </source>
</evidence>
<evidence type="ECO:0000313" key="3">
    <source>
        <dbReference type="Proteomes" id="UP000050525"/>
    </source>
</evidence>
<dbReference type="SUPFAM" id="SSF53335">
    <property type="entry name" value="S-adenosyl-L-methionine-dependent methyltransferases"/>
    <property type="match status" value="1"/>
</dbReference>
<protein>
    <submittedName>
        <fullName evidence="2">Ferredoxin-fold anticodon-binding domain-containing protein 1</fullName>
    </submittedName>
</protein>
<dbReference type="AlphaFoldDB" id="A0A151NFX8"/>
<feature type="domain" description="25S rRNA (uridine-N(3))-methyltransferase BMT5-like" evidence="1">
    <location>
        <begin position="8"/>
        <end position="170"/>
    </location>
</feature>
<dbReference type="GO" id="GO:0070475">
    <property type="term" value="P:rRNA base methylation"/>
    <property type="evidence" value="ECO:0007669"/>
    <property type="project" value="InterPro"/>
</dbReference>
<sequence length="247" mass="27216">MGDARHVLLVGEGNFSFAAALSQAGAGRLTATCPECRPHAGAARSLQRLRAAGAEVCFGVDCTKLKEFFSPAERRFDRIYFNFPHCGKKSGVRKNRELLAKFFCSCAEVLAEKGEVHVALCRGQGGTPADQPMREWHNSWQVVAMGAGAGFILSDVHPFEAERIAGYECTGYRSQDKSFCVEGALNHIFTRSLPFPHPGPLICQTNLDNKCISFRVPEIFVDKINRVREGNSFVKTEVQLDCSDVLK</sequence>
<dbReference type="STRING" id="8496.A0A151NFX8"/>
<proteinExistence type="predicted"/>
<dbReference type="eggNOG" id="KOG2783">
    <property type="taxonomic scope" value="Eukaryota"/>
</dbReference>
<dbReference type="PANTHER" id="PTHR11538">
    <property type="entry name" value="PHENYLALANYL-TRNA SYNTHETASE"/>
    <property type="match status" value="1"/>
</dbReference>
<dbReference type="GO" id="GO:0005737">
    <property type="term" value="C:cytoplasm"/>
    <property type="evidence" value="ECO:0007669"/>
    <property type="project" value="TreeGrafter"/>
</dbReference>
<dbReference type="Pfam" id="PF10354">
    <property type="entry name" value="BMT5-like"/>
    <property type="match status" value="1"/>
</dbReference>
<dbReference type="Gene3D" id="3.40.50.150">
    <property type="entry name" value="Vaccinia Virus protein VP39"/>
    <property type="match status" value="1"/>
</dbReference>
<dbReference type="PANTHER" id="PTHR11538:SF26">
    <property type="entry name" value="FERREDOXIN-FOLD ANTICODON-BINDING DOMAIN-CONTAINING PROTEIN 1"/>
    <property type="match status" value="1"/>
</dbReference>
<organism evidence="2 3">
    <name type="scientific">Alligator mississippiensis</name>
    <name type="common">American alligator</name>
    <dbReference type="NCBI Taxonomy" id="8496"/>
    <lineage>
        <taxon>Eukaryota</taxon>
        <taxon>Metazoa</taxon>
        <taxon>Chordata</taxon>
        <taxon>Craniata</taxon>
        <taxon>Vertebrata</taxon>
        <taxon>Euteleostomi</taxon>
        <taxon>Archelosauria</taxon>
        <taxon>Archosauria</taxon>
        <taxon>Crocodylia</taxon>
        <taxon>Alligatoridae</taxon>
        <taxon>Alligatorinae</taxon>
        <taxon>Alligator</taxon>
    </lineage>
</organism>
<comment type="caution">
    <text evidence="2">The sequence shown here is derived from an EMBL/GenBank/DDBJ whole genome shotgun (WGS) entry which is preliminary data.</text>
</comment>